<comment type="similarity">
    <text evidence="4 11">Belongs to the aldose epimerase family.</text>
</comment>
<evidence type="ECO:0000256" key="6">
    <source>
        <dbReference type="ARBA" id="ARBA00013185"/>
    </source>
</evidence>
<organism evidence="12 13">
    <name type="scientific">Nibrella saemangeumensis</name>
    <dbReference type="NCBI Taxonomy" id="1084526"/>
    <lineage>
        <taxon>Bacteria</taxon>
        <taxon>Pseudomonadati</taxon>
        <taxon>Bacteroidota</taxon>
        <taxon>Cytophagia</taxon>
        <taxon>Cytophagales</taxon>
        <taxon>Spirosomataceae</taxon>
        <taxon>Nibrella</taxon>
    </lineage>
</organism>
<dbReference type="PANTHER" id="PTHR10091:SF0">
    <property type="entry name" value="GALACTOSE MUTAROTASE"/>
    <property type="match status" value="1"/>
</dbReference>
<dbReference type="InterPro" id="IPR014718">
    <property type="entry name" value="GH-type_carb-bd"/>
</dbReference>
<proteinExistence type="inferred from homology"/>
<dbReference type="Gene3D" id="2.70.98.10">
    <property type="match status" value="1"/>
</dbReference>
<keyword evidence="9 11" id="KW-0413">Isomerase</keyword>
<dbReference type="Pfam" id="PF01263">
    <property type="entry name" value="Aldose_epim"/>
    <property type="match status" value="1"/>
</dbReference>
<evidence type="ECO:0000256" key="10">
    <source>
        <dbReference type="ARBA" id="ARBA00023277"/>
    </source>
</evidence>
<comment type="caution">
    <text evidence="12">The sequence shown here is derived from an EMBL/GenBank/DDBJ whole genome shotgun (WGS) entry which is preliminary data.</text>
</comment>
<protein>
    <recommendedName>
        <fullName evidence="7 11">Aldose 1-epimerase</fullName>
        <ecNumber evidence="6 11">5.1.3.3</ecNumber>
    </recommendedName>
</protein>
<comment type="cofactor">
    <cofactor evidence="2">
        <name>Ca(2+)</name>
        <dbReference type="ChEBI" id="CHEBI:29108"/>
    </cofactor>
</comment>
<evidence type="ECO:0000256" key="1">
    <source>
        <dbReference type="ARBA" id="ARBA00001614"/>
    </source>
</evidence>
<dbReference type="InterPro" id="IPR011013">
    <property type="entry name" value="Gal_mutarotase_sf_dom"/>
</dbReference>
<dbReference type="Proteomes" id="UP001501175">
    <property type="component" value="Unassembled WGS sequence"/>
</dbReference>
<reference evidence="13" key="1">
    <citation type="journal article" date="2019" name="Int. J. Syst. Evol. Microbiol.">
        <title>The Global Catalogue of Microorganisms (GCM) 10K type strain sequencing project: providing services to taxonomists for standard genome sequencing and annotation.</title>
        <authorList>
            <consortium name="The Broad Institute Genomics Platform"/>
            <consortium name="The Broad Institute Genome Sequencing Center for Infectious Disease"/>
            <person name="Wu L."/>
            <person name="Ma J."/>
        </authorList>
    </citation>
    <scope>NUCLEOTIDE SEQUENCE [LARGE SCALE GENOMIC DNA]</scope>
    <source>
        <strain evidence="13">JCM 17927</strain>
    </source>
</reference>
<dbReference type="EMBL" id="BAABHD010000081">
    <property type="protein sequence ID" value="GAA4466266.1"/>
    <property type="molecule type" value="Genomic_DNA"/>
</dbReference>
<keyword evidence="8" id="KW-0106">Calcium</keyword>
<sequence>MSYKPKPMRTLTLTFLSSLLGVALLNSCGSNQENKQKAMIEKSAFGTTADGQAADLYTLRNAEGMEARITNFGGVIVSLTAPDRNGNYQDVTLGFDSLASYEKGSPYFGSLIGRYGNRIAKGRFTLDGKQYTLATNNMGNHLHGGIKGFDKVIWNAQPIEGEEPALKLTYTSKDGEEGYPGNLAVEVTYTLQKDNSLKIDYKATTDKPTVVNLTNHSYFNLAGKGDILGHELTLNADRFLPVDQTLIPTGELKPVAGTVFDFTKSTPMGARINDSTDTQIKYGLGYDHAWVFSDTSNTLKQVATVYEPTTGRVMEVSTTEPAIQFYTGNFLDGTLTGKGGVTYAKRTGFCLETEHYPDSPNLPKFPSTTLRPGETYQSTTIYTFSARK</sequence>
<dbReference type="InterPro" id="IPR047215">
    <property type="entry name" value="Galactose_mutarotase-like"/>
</dbReference>
<keyword evidence="10 11" id="KW-0119">Carbohydrate metabolism</keyword>
<dbReference type="PROSITE" id="PS00545">
    <property type="entry name" value="ALDOSE_1_EPIMERASE"/>
    <property type="match status" value="1"/>
</dbReference>
<comment type="catalytic activity">
    <reaction evidence="1 11">
        <text>alpha-D-glucose = beta-D-glucose</text>
        <dbReference type="Rhea" id="RHEA:10264"/>
        <dbReference type="ChEBI" id="CHEBI:15903"/>
        <dbReference type="ChEBI" id="CHEBI:17925"/>
        <dbReference type="EC" id="5.1.3.3"/>
    </reaction>
</comment>
<accession>A0ABP8NJ22</accession>
<dbReference type="EC" id="5.1.3.3" evidence="6 11"/>
<evidence type="ECO:0000256" key="5">
    <source>
        <dbReference type="ARBA" id="ARBA00011245"/>
    </source>
</evidence>
<dbReference type="InterPro" id="IPR015443">
    <property type="entry name" value="Aldose_1-epimerase"/>
</dbReference>
<dbReference type="InterPro" id="IPR018052">
    <property type="entry name" value="Ald1_epimerase_CS"/>
</dbReference>
<evidence type="ECO:0000256" key="11">
    <source>
        <dbReference type="PIRNR" id="PIRNR005096"/>
    </source>
</evidence>
<comment type="subunit">
    <text evidence="5">Monomer.</text>
</comment>
<dbReference type="CDD" id="cd09019">
    <property type="entry name" value="galactose_mutarotase_like"/>
    <property type="match status" value="1"/>
</dbReference>
<comment type="pathway">
    <text evidence="3 11">Carbohydrate metabolism; hexose metabolism.</text>
</comment>
<dbReference type="InterPro" id="IPR008183">
    <property type="entry name" value="Aldose_1/G6P_1-epimerase"/>
</dbReference>
<dbReference type="PANTHER" id="PTHR10091">
    <property type="entry name" value="ALDOSE-1-EPIMERASE"/>
    <property type="match status" value="1"/>
</dbReference>
<evidence type="ECO:0000313" key="13">
    <source>
        <dbReference type="Proteomes" id="UP001501175"/>
    </source>
</evidence>
<evidence type="ECO:0000256" key="4">
    <source>
        <dbReference type="ARBA" id="ARBA00006206"/>
    </source>
</evidence>
<gene>
    <name evidence="12" type="ORF">GCM10023189_48040</name>
</gene>
<name>A0ABP8NJ22_9BACT</name>
<evidence type="ECO:0000256" key="7">
    <source>
        <dbReference type="ARBA" id="ARBA00014165"/>
    </source>
</evidence>
<dbReference type="SUPFAM" id="SSF74650">
    <property type="entry name" value="Galactose mutarotase-like"/>
    <property type="match status" value="1"/>
</dbReference>
<dbReference type="NCBIfam" id="NF008277">
    <property type="entry name" value="PRK11055.1"/>
    <property type="match status" value="1"/>
</dbReference>
<evidence type="ECO:0000256" key="3">
    <source>
        <dbReference type="ARBA" id="ARBA00005028"/>
    </source>
</evidence>
<evidence type="ECO:0000256" key="2">
    <source>
        <dbReference type="ARBA" id="ARBA00001913"/>
    </source>
</evidence>
<keyword evidence="13" id="KW-1185">Reference proteome</keyword>
<evidence type="ECO:0000256" key="9">
    <source>
        <dbReference type="ARBA" id="ARBA00023235"/>
    </source>
</evidence>
<dbReference type="PIRSF" id="PIRSF005096">
    <property type="entry name" value="GALM"/>
    <property type="match status" value="1"/>
</dbReference>
<evidence type="ECO:0000256" key="8">
    <source>
        <dbReference type="ARBA" id="ARBA00022837"/>
    </source>
</evidence>
<evidence type="ECO:0000313" key="12">
    <source>
        <dbReference type="EMBL" id="GAA4466266.1"/>
    </source>
</evidence>